<comment type="caution">
    <text evidence="1">The sequence shown here is derived from an EMBL/GenBank/DDBJ whole genome shotgun (WGS) entry which is preliminary data.</text>
</comment>
<accession>A0A0L0VKP5</accession>
<evidence type="ECO:0000313" key="2">
    <source>
        <dbReference type="Proteomes" id="UP000054564"/>
    </source>
</evidence>
<dbReference type="PANTHER" id="PTHR33069">
    <property type="entry name" value="CHROMOSOME 7, WHOLE GENOME SHOTGUN SEQUENCE-RELATED"/>
    <property type="match status" value="1"/>
</dbReference>
<name>A0A0L0VKP5_9BASI</name>
<dbReference type="Proteomes" id="UP000054564">
    <property type="component" value="Unassembled WGS sequence"/>
</dbReference>
<organism evidence="1 2">
    <name type="scientific">Puccinia striiformis f. sp. tritici PST-78</name>
    <dbReference type="NCBI Taxonomy" id="1165861"/>
    <lineage>
        <taxon>Eukaryota</taxon>
        <taxon>Fungi</taxon>
        <taxon>Dikarya</taxon>
        <taxon>Basidiomycota</taxon>
        <taxon>Pucciniomycotina</taxon>
        <taxon>Pucciniomycetes</taxon>
        <taxon>Pucciniales</taxon>
        <taxon>Pucciniaceae</taxon>
        <taxon>Puccinia</taxon>
    </lineage>
</organism>
<evidence type="ECO:0000313" key="1">
    <source>
        <dbReference type="EMBL" id="KNE99845.1"/>
    </source>
</evidence>
<dbReference type="PANTHER" id="PTHR33069:SF3">
    <property type="entry name" value="DYNEIN HEAVY CHAIN TAIL DOMAIN-CONTAINING PROTEIN"/>
    <property type="match status" value="1"/>
</dbReference>
<proteinExistence type="predicted"/>
<gene>
    <name evidence="1" type="ORF">PSTG_06934</name>
</gene>
<protein>
    <submittedName>
        <fullName evidence="1">Uncharacterized protein</fullName>
    </submittedName>
</protein>
<keyword evidence="2" id="KW-1185">Reference proteome</keyword>
<dbReference type="AlphaFoldDB" id="A0A0L0VKP5"/>
<sequence>MSNSAWELVERSHKIRSVVLVLEEMNQKYVFPLADVTSGERDPNLTIEDMASKSEILKKLQCNLLPAIKEQITLLLKSLNDLDEEYPQPDVDLTLAILSDLDPILQATVASILTIADESPLPDKKHDHRLKNFKNFRCTQLRSKIELIVRAVAKHVLQCHGRFLKSCIMAILVTDPTLAWQEASESRQIISIMTADTLDSIDRTISWSLGSDWDIVRRDWLSAVGEINDLLVSFTEHANPSLDLTPDLARLTLGSTEEPDLLDRTIFQTRRRAAMVLTAEVVASIITLVKLARILITKLLGMIPRKRNSEADTGINSETLQKFHNAFDSFTSHLMAIMCSVRFVQVKTGASLAVDFRDEVLTSLNRLTNTLETASTTVASHLMPLLHGAEYASHAGDFKAWSLTLEEAWDKVIARLLVRVSSFEVEPEQQPQQVNQRIQGIDT</sequence>
<dbReference type="EMBL" id="AJIL01000042">
    <property type="protein sequence ID" value="KNE99845.1"/>
    <property type="molecule type" value="Genomic_DNA"/>
</dbReference>
<reference evidence="2" key="1">
    <citation type="submission" date="2014-03" db="EMBL/GenBank/DDBJ databases">
        <title>The Genome Sequence of Puccinia striiformis f. sp. tritici PST-78.</title>
        <authorList>
            <consortium name="The Broad Institute Genome Sequencing Platform"/>
            <person name="Cuomo C."/>
            <person name="Hulbert S."/>
            <person name="Chen X."/>
            <person name="Walker B."/>
            <person name="Young S.K."/>
            <person name="Zeng Q."/>
            <person name="Gargeya S."/>
            <person name="Fitzgerald M."/>
            <person name="Haas B."/>
            <person name="Abouelleil A."/>
            <person name="Alvarado L."/>
            <person name="Arachchi H.M."/>
            <person name="Berlin A.M."/>
            <person name="Chapman S.B."/>
            <person name="Goldberg J."/>
            <person name="Griggs A."/>
            <person name="Gujja S."/>
            <person name="Hansen M."/>
            <person name="Howarth C."/>
            <person name="Imamovic A."/>
            <person name="Larimer J."/>
            <person name="McCowan C."/>
            <person name="Montmayeur A."/>
            <person name="Murphy C."/>
            <person name="Neiman D."/>
            <person name="Pearson M."/>
            <person name="Priest M."/>
            <person name="Roberts A."/>
            <person name="Saif S."/>
            <person name="Shea T."/>
            <person name="Sisk P."/>
            <person name="Sykes S."/>
            <person name="Wortman J."/>
            <person name="Nusbaum C."/>
            <person name="Birren B."/>
        </authorList>
    </citation>
    <scope>NUCLEOTIDE SEQUENCE [LARGE SCALE GENOMIC DNA]</scope>
    <source>
        <strain evidence="2">race PST-78</strain>
    </source>
</reference>